<protein>
    <recommendedName>
        <fullName evidence="1">DUF6973 domain-containing protein</fullName>
    </recommendedName>
</protein>
<gene>
    <name evidence="2" type="ORF">BV912_05950</name>
    <name evidence="3" type="ORF">BV913_06835</name>
</gene>
<dbReference type="Pfam" id="PF22322">
    <property type="entry name" value="DUF6973"/>
    <property type="match status" value="1"/>
</dbReference>
<accession>A0A1X3DIK3</accession>
<dbReference type="Proteomes" id="UP000193346">
    <property type="component" value="Unassembled WGS sequence"/>
</dbReference>
<organism evidence="2 4">
    <name type="scientific">Neisseria dumasiana</name>
    <dbReference type="NCBI Taxonomy" id="1931275"/>
    <lineage>
        <taxon>Bacteria</taxon>
        <taxon>Pseudomonadati</taxon>
        <taxon>Pseudomonadota</taxon>
        <taxon>Betaproteobacteria</taxon>
        <taxon>Neisseriales</taxon>
        <taxon>Neisseriaceae</taxon>
        <taxon>Neisseria</taxon>
    </lineage>
</organism>
<dbReference type="AlphaFoldDB" id="A0A1X3DIK3"/>
<name>A0A1X3DIK3_9NEIS</name>
<evidence type="ECO:0000259" key="1">
    <source>
        <dbReference type="Pfam" id="PF22322"/>
    </source>
</evidence>
<evidence type="ECO:0000313" key="2">
    <source>
        <dbReference type="EMBL" id="OSI22063.1"/>
    </source>
</evidence>
<dbReference type="OrthoDB" id="6458461at2"/>
<keyword evidence="5" id="KW-1185">Reference proteome</keyword>
<comment type="caution">
    <text evidence="2">The sequence shown here is derived from an EMBL/GenBank/DDBJ whole genome shotgun (WGS) entry which is preliminary data.</text>
</comment>
<sequence>MKHITLLFAALLLSACHIHTDESRRNKLLRFAASHPVAAKAIGLKGEDSINITSNSTRFAEKTGLDNKANGEGRGTQVNAFRHALWQAAVASRFGTDIAKKVGDANEDDASIRERKTKYFSRFAADQAVDLRNNRIGRTIGAANPEANIKVLAQSVLTHFHKEGLWTAKPVKEKGYTYWMISQSKLSKAEFQSAQSKINLLNLNGFTDEEQEKYDADKAANPFKNNIFK</sequence>
<feature type="domain" description="DUF6973" evidence="1">
    <location>
        <begin position="51"/>
        <end position="158"/>
    </location>
</feature>
<dbReference type="EMBL" id="MTAC01000014">
    <property type="protein sequence ID" value="OSI34723.1"/>
    <property type="molecule type" value="Genomic_DNA"/>
</dbReference>
<reference evidence="4" key="2">
    <citation type="submission" date="2017-01" db="EMBL/GenBank/DDBJ databases">
        <authorList>
            <person name="Mah S.A."/>
            <person name="Swanson W.J."/>
            <person name="Moy G.W."/>
            <person name="Vacquier V.D."/>
        </authorList>
    </citation>
    <scope>NUCLEOTIDE SEQUENCE [LARGE SCALE GENOMIC DNA]</scope>
    <source>
        <strain evidence="4">124861</strain>
    </source>
</reference>
<dbReference type="RefSeq" id="WP_085356120.1">
    <property type="nucleotide sequence ID" value="NZ_CP091509.1"/>
</dbReference>
<dbReference type="Proteomes" id="UP000193303">
    <property type="component" value="Unassembled WGS sequence"/>
</dbReference>
<dbReference type="PROSITE" id="PS51257">
    <property type="entry name" value="PROKAR_LIPOPROTEIN"/>
    <property type="match status" value="1"/>
</dbReference>
<evidence type="ECO:0000313" key="4">
    <source>
        <dbReference type="Proteomes" id="UP000193303"/>
    </source>
</evidence>
<evidence type="ECO:0000313" key="3">
    <source>
        <dbReference type="EMBL" id="OSI34723.1"/>
    </source>
</evidence>
<proteinExistence type="predicted"/>
<dbReference type="InterPro" id="IPR054246">
    <property type="entry name" value="DUF6973"/>
</dbReference>
<reference evidence="2 5" key="1">
    <citation type="submission" date="2017-01" db="EMBL/GenBank/DDBJ databases">
        <authorList>
            <person name="Wolfgang W.J."/>
            <person name="Cole J."/>
            <person name="Wroblewski D."/>
            <person name="Mcginnis J."/>
            <person name="Musser K.A."/>
        </authorList>
    </citation>
    <scope>NUCLEOTIDE SEQUENCE</scope>
    <source>
        <strain evidence="2">124861</strain>
        <strain evidence="3 5">93087</strain>
    </source>
</reference>
<evidence type="ECO:0000313" key="5">
    <source>
        <dbReference type="Proteomes" id="UP000193346"/>
    </source>
</evidence>
<dbReference type="STRING" id="1931275.BV914_04660"/>
<dbReference type="EMBL" id="MTAB01000010">
    <property type="protein sequence ID" value="OSI22063.1"/>
    <property type="molecule type" value="Genomic_DNA"/>
</dbReference>